<organism evidence="2 3">
    <name type="scientific">Phytophthora aleatoria</name>
    <dbReference type="NCBI Taxonomy" id="2496075"/>
    <lineage>
        <taxon>Eukaryota</taxon>
        <taxon>Sar</taxon>
        <taxon>Stramenopiles</taxon>
        <taxon>Oomycota</taxon>
        <taxon>Peronosporomycetes</taxon>
        <taxon>Peronosporales</taxon>
        <taxon>Peronosporaceae</taxon>
        <taxon>Phytophthora</taxon>
    </lineage>
</organism>
<keyword evidence="3" id="KW-1185">Reference proteome</keyword>
<name>A0A8J5J3Q1_9STRA</name>
<comment type="caution">
    <text evidence="2">The sequence shown here is derived from an EMBL/GenBank/DDBJ whole genome shotgun (WGS) entry which is preliminary data.</text>
</comment>
<gene>
    <name evidence="2" type="ORF">JG688_00001312</name>
</gene>
<evidence type="ECO:0000256" key="1">
    <source>
        <dbReference type="SAM" id="Phobius"/>
    </source>
</evidence>
<protein>
    <submittedName>
        <fullName evidence="2">Uncharacterized protein</fullName>
    </submittedName>
</protein>
<feature type="non-terminal residue" evidence="2">
    <location>
        <position position="84"/>
    </location>
</feature>
<dbReference type="Proteomes" id="UP000709295">
    <property type="component" value="Unassembled WGS sequence"/>
</dbReference>
<sequence length="84" mass="9389">MGKVRSLDSSLVLSGPQLAARGRILLSTQWLLFLVWMSIGVAPLLLQARSYVRFVTPHKISRSLLPPDTDVQDTTDLFEHCPVE</sequence>
<reference evidence="2" key="1">
    <citation type="submission" date="2021-01" db="EMBL/GenBank/DDBJ databases">
        <title>Phytophthora aleatoria, a newly-described species from Pinus radiata is distinct from Phytophthora cactorum isolates based on comparative genomics.</title>
        <authorList>
            <person name="Mcdougal R."/>
            <person name="Panda P."/>
            <person name="Williams N."/>
            <person name="Studholme D.J."/>
        </authorList>
    </citation>
    <scope>NUCLEOTIDE SEQUENCE</scope>
    <source>
        <strain evidence="2">NZFS 4037</strain>
    </source>
</reference>
<evidence type="ECO:0000313" key="2">
    <source>
        <dbReference type="EMBL" id="KAG6976478.1"/>
    </source>
</evidence>
<keyword evidence="1" id="KW-1133">Transmembrane helix</keyword>
<dbReference type="EMBL" id="JAENGY010000030">
    <property type="protein sequence ID" value="KAG6976478.1"/>
    <property type="molecule type" value="Genomic_DNA"/>
</dbReference>
<evidence type="ECO:0000313" key="3">
    <source>
        <dbReference type="Proteomes" id="UP000709295"/>
    </source>
</evidence>
<feature type="transmembrane region" description="Helical" evidence="1">
    <location>
        <begin position="30"/>
        <end position="52"/>
    </location>
</feature>
<proteinExistence type="predicted"/>
<accession>A0A8J5J3Q1</accession>
<keyword evidence="1" id="KW-0812">Transmembrane</keyword>
<keyword evidence="1" id="KW-0472">Membrane</keyword>
<dbReference type="AlphaFoldDB" id="A0A8J5J3Q1"/>